<evidence type="ECO:0008006" key="7">
    <source>
        <dbReference type="Google" id="ProtNLM"/>
    </source>
</evidence>
<proteinExistence type="predicted"/>
<dbReference type="Pfam" id="PF04203">
    <property type="entry name" value="Sortase"/>
    <property type="match status" value="1"/>
</dbReference>
<keyword evidence="2" id="KW-0378">Hydrolase</keyword>
<gene>
    <name evidence="5" type="ORF">AKG37_15215</name>
</gene>
<dbReference type="CDD" id="cd06165">
    <property type="entry name" value="Sortase_A"/>
    <property type="match status" value="1"/>
</dbReference>
<dbReference type="NCBIfam" id="TIGR01076">
    <property type="entry name" value="sortase_fam"/>
    <property type="match status" value="1"/>
</dbReference>
<evidence type="ECO:0000313" key="5">
    <source>
        <dbReference type="EMBL" id="KPN12695.1"/>
    </source>
</evidence>
<keyword evidence="6" id="KW-1185">Reference proteome</keyword>
<keyword evidence="4" id="KW-0812">Transmembrane</keyword>
<dbReference type="Proteomes" id="UP000050272">
    <property type="component" value="Unassembled WGS sequence"/>
</dbReference>
<feature type="transmembrane region" description="Helical" evidence="4">
    <location>
        <begin position="6"/>
        <end position="28"/>
    </location>
</feature>
<feature type="transmembrane region" description="Helical" evidence="4">
    <location>
        <begin position="241"/>
        <end position="260"/>
    </location>
</feature>
<dbReference type="Gene3D" id="2.40.260.10">
    <property type="entry name" value="Sortase"/>
    <property type="match status" value="1"/>
</dbReference>
<name>A0ABR5MPE8_9BACI</name>
<dbReference type="SUPFAM" id="SSF63817">
    <property type="entry name" value="Sortase"/>
    <property type="match status" value="1"/>
</dbReference>
<dbReference type="InterPro" id="IPR023365">
    <property type="entry name" value="Sortase_dom-sf"/>
</dbReference>
<evidence type="ECO:0000256" key="4">
    <source>
        <dbReference type="SAM" id="Phobius"/>
    </source>
</evidence>
<dbReference type="InterPro" id="IPR005754">
    <property type="entry name" value="Sortase"/>
</dbReference>
<keyword evidence="1" id="KW-0645">Protease</keyword>
<sequence length="263" mass="30228">MRVKKWQDHFIIFTMIVLVIAGITLINAPKIKNLLISKNVLMFHINHFSAKQLKVNMQKKASYHFEAVETPSLLDVMKYGNQVKKSAVIGQLEIERLQVTLPILKGVNQSNLLAGAATMREDQQMGKGNYPLVGHHMRDEDLLFGPLLKLKKQDKIKITNKEQVFTYEVTDISTIDESQIDVIQETADARLTLITCDLPTTTTHRLMVTAKLVKHSKVTNEEFKQEETKFQMKETLADNQILLLVFMLMFAFLILSYFLYKRS</sequence>
<protein>
    <recommendedName>
        <fullName evidence="7">Sortase</fullName>
    </recommendedName>
</protein>
<keyword evidence="4" id="KW-1133">Transmembrane helix</keyword>
<keyword evidence="4" id="KW-0472">Membrane</keyword>
<dbReference type="EMBL" id="LGYN01000030">
    <property type="protein sequence ID" value="KPN12695.1"/>
    <property type="molecule type" value="Genomic_DNA"/>
</dbReference>
<comment type="caution">
    <text evidence="5">The sequence shown here is derived from an EMBL/GenBank/DDBJ whole genome shotgun (WGS) entry which is preliminary data.</text>
</comment>
<keyword evidence="3" id="KW-0788">Thiol protease</keyword>
<accession>A0ABR5MPE8</accession>
<evidence type="ECO:0000256" key="2">
    <source>
        <dbReference type="ARBA" id="ARBA00022801"/>
    </source>
</evidence>
<organism evidence="5 6">
    <name type="scientific">Bacillus australimaris</name>
    <dbReference type="NCBI Taxonomy" id="1326968"/>
    <lineage>
        <taxon>Bacteria</taxon>
        <taxon>Bacillati</taxon>
        <taxon>Bacillota</taxon>
        <taxon>Bacilli</taxon>
        <taxon>Bacillales</taxon>
        <taxon>Bacillaceae</taxon>
        <taxon>Bacillus</taxon>
    </lineage>
</organism>
<evidence type="ECO:0000256" key="3">
    <source>
        <dbReference type="ARBA" id="ARBA00022807"/>
    </source>
</evidence>
<evidence type="ECO:0000256" key="1">
    <source>
        <dbReference type="ARBA" id="ARBA00022670"/>
    </source>
</evidence>
<evidence type="ECO:0000313" key="6">
    <source>
        <dbReference type="Proteomes" id="UP000050272"/>
    </source>
</evidence>
<reference evidence="5 6" key="1">
    <citation type="submission" date="2015-07" db="EMBL/GenBank/DDBJ databases">
        <title>Bacillus zhangzhouensis sp. nov. and Bacillus nanhaiticus sp. nov.</title>
        <authorList>
            <person name="Liu Y."/>
            <person name="Lai Q."/>
            <person name="Shao Z."/>
        </authorList>
    </citation>
    <scope>NUCLEOTIDE SEQUENCE [LARGE SCALE GENOMIC DNA]</scope>
    <source>
        <strain evidence="5 6">NH7I_1</strain>
    </source>
</reference>
<dbReference type="InterPro" id="IPR042007">
    <property type="entry name" value="Sortase_A"/>
</dbReference>